<dbReference type="PANTHER" id="PTHR43673:SF10">
    <property type="entry name" value="NADH DEHYDROGENASE_NAD(P)H NITROREDUCTASE XCC3605-RELATED"/>
    <property type="match status" value="1"/>
</dbReference>
<dbReference type="InterPro" id="IPR029479">
    <property type="entry name" value="Nitroreductase"/>
</dbReference>
<feature type="domain" description="Nitroreductase" evidence="3">
    <location>
        <begin position="5"/>
        <end position="156"/>
    </location>
</feature>
<reference evidence="4 5" key="1">
    <citation type="journal article" date="2022" name="Genome Biol. Evol.">
        <title>Host diet, physiology and behaviors set the stage for Lachnospiraceae cladogenesis.</title>
        <authorList>
            <person name="Vera-Ponce De Leon A."/>
            <person name="Schneider M."/>
            <person name="Jahnes B.C."/>
            <person name="Sadowski V."/>
            <person name="Camuy-Velez L.A."/>
            <person name="Duan J."/>
            <person name="Sabree Z.L."/>
        </authorList>
    </citation>
    <scope>NUCLEOTIDE SEQUENCE [LARGE SCALE GENOMIC DNA]</scope>
    <source>
        <strain evidence="4 5">PAL113</strain>
    </source>
</reference>
<evidence type="ECO:0000259" key="3">
    <source>
        <dbReference type="Pfam" id="PF00881"/>
    </source>
</evidence>
<dbReference type="Gene3D" id="3.40.109.10">
    <property type="entry name" value="NADH Oxidase"/>
    <property type="match status" value="1"/>
</dbReference>
<gene>
    <name evidence="4" type="ORF">NK125_07700</name>
</gene>
<name>A0ABT1E8Y3_9FIRM</name>
<evidence type="ECO:0000256" key="1">
    <source>
        <dbReference type="ARBA" id="ARBA00007118"/>
    </source>
</evidence>
<evidence type="ECO:0000313" key="4">
    <source>
        <dbReference type="EMBL" id="MCP1102290.1"/>
    </source>
</evidence>
<organism evidence="4 5">
    <name type="scientific">Aequitasia blattaphilus</name>
    <dbReference type="NCBI Taxonomy" id="2949332"/>
    <lineage>
        <taxon>Bacteria</taxon>
        <taxon>Bacillati</taxon>
        <taxon>Bacillota</taxon>
        <taxon>Clostridia</taxon>
        <taxon>Lachnospirales</taxon>
        <taxon>Lachnospiraceae</taxon>
        <taxon>Aequitasia</taxon>
    </lineage>
</organism>
<dbReference type="SUPFAM" id="SSF55469">
    <property type="entry name" value="FMN-dependent nitroreductase-like"/>
    <property type="match status" value="1"/>
</dbReference>
<dbReference type="PANTHER" id="PTHR43673">
    <property type="entry name" value="NAD(P)H NITROREDUCTASE YDGI-RELATED"/>
    <property type="match status" value="1"/>
</dbReference>
<dbReference type="RefSeq" id="WP_262066074.1">
    <property type="nucleotide sequence ID" value="NZ_JAMXOD010000009.1"/>
</dbReference>
<keyword evidence="5" id="KW-1185">Reference proteome</keyword>
<proteinExistence type="inferred from homology"/>
<dbReference type="InterPro" id="IPR000415">
    <property type="entry name" value="Nitroreductase-like"/>
</dbReference>
<protein>
    <submittedName>
        <fullName evidence="4">Nitroreductase family protein</fullName>
    </submittedName>
</protein>
<evidence type="ECO:0000313" key="5">
    <source>
        <dbReference type="Proteomes" id="UP001523566"/>
    </source>
</evidence>
<accession>A0ABT1E8Y3</accession>
<comment type="similarity">
    <text evidence="1">Belongs to the nitroreductase family.</text>
</comment>
<dbReference type="Proteomes" id="UP001523566">
    <property type="component" value="Unassembled WGS sequence"/>
</dbReference>
<dbReference type="EMBL" id="JAMZFW010000009">
    <property type="protein sequence ID" value="MCP1102290.1"/>
    <property type="molecule type" value="Genomic_DNA"/>
</dbReference>
<sequence length="182" mass="21095">MLDAIKNRRSVRKYTNTPVEKEKLLEVINAARMAPSGHNMQPWTFIVIENEETKKALAFADHEQYWMEEAPVLIACVADIRKWIGGEKVYVNETSDFFALKRVIRDTSIAITHILLEAENQGLSTCWTGWYQQLDVRPLLDIPEDQYVVGIVALGYGAEQPEERPRKKLEEIIRYETWGEEQ</sequence>
<evidence type="ECO:0000256" key="2">
    <source>
        <dbReference type="ARBA" id="ARBA00023002"/>
    </source>
</evidence>
<comment type="caution">
    <text evidence="4">The sequence shown here is derived from an EMBL/GenBank/DDBJ whole genome shotgun (WGS) entry which is preliminary data.</text>
</comment>
<keyword evidence="2" id="KW-0560">Oxidoreductase</keyword>
<dbReference type="Pfam" id="PF00881">
    <property type="entry name" value="Nitroreductase"/>
    <property type="match status" value="1"/>
</dbReference>